<dbReference type="OrthoDB" id="2888138at2"/>
<reference evidence="2" key="1">
    <citation type="submission" date="2018-12" db="EMBL/GenBank/DDBJ databases">
        <title>Bacillus chawlae sp. nov., Bacillus glennii sp. nov., and Bacillus saganii sp. nov. Isolated from the Vehicle Assembly Building at Kennedy Space Center where the Viking Spacecraft were Assembled.</title>
        <authorList>
            <person name="Seuylemezian A."/>
            <person name="Vaishampayan P."/>
        </authorList>
    </citation>
    <scope>NUCLEOTIDE SEQUENCE [LARGE SCALE GENOMIC DNA]</scope>
    <source>
        <strain evidence="2">DSM 13966</strain>
    </source>
</reference>
<proteinExistence type="predicted"/>
<dbReference type="AlphaFoldDB" id="A0A427TNV8"/>
<gene>
    <name evidence="1" type="ORF">EJA10_14515</name>
</gene>
<evidence type="ECO:0000313" key="2">
    <source>
        <dbReference type="Proteomes" id="UP000279911"/>
    </source>
</evidence>
<protein>
    <submittedName>
        <fullName evidence="1">Uncharacterized protein</fullName>
    </submittedName>
</protein>
<dbReference type="RefSeq" id="WP_125480745.1">
    <property type="nucleotide sequence ID" value="NZ_RSFW01000017.1"/>
</dbReference>
<accession>A0A427TNV8</accession>
<comment type="caution">
    <text evidence="1">The sequence shown here is derived from an EMBL/GenBank/DDBJ whole genome shotgun (WGS) entry which is preliminary data.</text>
</comment>
<evidence type="ECO:0000313" key="1">
    <source>
        <dbReference type="EMBL" id="RSD26044.1"/>
    </source>
</evidence>
<organism evidence="1 2">
    <name type="scientific">Mesobacillus subterraneus</name>
    <dbReference type="NCBI Taxonomy" id="285983"/>
    <lineage>
        <taxon>Bacteria</taxon>
        <taxon>Bacillati</taxon>
        <taxon>Bacillota</taxon>
        <taxon>Bacilli</taxon>
        <taxon>Bacillales</taxon>
        <taxon>Bacillaceae</taxon>
        <taxon>Mesobacillus</taxon>
    </lineage>
</organism>
<dbReference type="EMBL" id="RSFW01000017">
    <property type="protein sequence ID" value="RSD26044.1"/>
    <property type="molecule type" value="Genomic_DNA"/>
</dbReference>
<dbReference type="Proteomes" id="UP000279911">
    <property type="component" value="Unassembled WGS sequence"/>
</dbReference>
<name>A0A427TNV8_9BACI</name>
<sequence>MKEGWLKMEEVIKSTDNLIFTTSTAEVKSPDDFLVEFLVDLPNQEQTPVKVRNVDELMDFLDKMDW</sequence>